<evidence type="ECO:0000313" key="4">
    <source>
        <dbReference type="Proteomes" id="UP000237222"/>
    </source>
</evidence>
<dbReference type="RefSeq" id="WP_103683185.1">
    <property type="nucleotide sequence ID" value="NZ_PQGG01000009.1"/>
</dbReference>
<keyword evidence="1" id="KW-0812">Transmembrane</keyword>
<dbReference type="AlphaFoldDB" id="A0A2S4HJ21"/>
<dbReference type="Proteomes" id="UP000237222">
    <property type="component" value="Unassembled WGS sequence"/>
</dbReference>
<dbReference type="Pfam" id="PF05650">
    <property type="entry name" value="DUF802"/>
    <property type="match status" value="1"/>
</dbReference>
<feature type="transmembrane region" description="Helical" evidence="1">
    <location>
        <begin position="107"/>
        <end position="135"/>
    </location>
</feature>
<accession>A0A2S4HJ21</accession>
<feature type="transmembrane region" description="Helical" evidence="1">
    <location>
        <begin position="7"/>
        <end position="25"/>
    </location>
</feature>
<dbReference type="SUPFAM" id="SSF58113">
    <property type="entry name" value="Apolipoprotein A-I"/>
    <property type="match status" value="1"/>
</dbReference>
<comment type="caution">
    <text evidence="3">The sequence shown here is derived from an EMBL/GenBank/DDBJ whole genome shotgun (WGS) entry which is preliminary data.</text>
</comment>
<feature type="transmembrane region" description="Helical" evidence="1">
    <location>
        <begin position="155"/>
        <end position="178"/>
    </location>
</feature>
<keyword evidence="1" id="KW-1133">Transmembrane helix</keyword>
<feature type="transmembrane region" description="Helical" evidence="1">
    <location>
        <begin position="31"/>
        <end position="50"/>
    </location>
</feature>
<sequence length="701" mass="75470">MTRMISIAAFAIGAVVVVWMASAFVGSNALALGVTILIAAAYAVGFAELVRYQQASAALSGALSSVDDSLQDLEAWLAKIPDSLRNAVRQRVQGEYVGLPAPVLSPYIIGLLVMLGLLGTFIGMVATLKGAVVALEGTNELEAVRAGLAAPIKGLGMAFATSVAGVCASAMLGLISTLSRRERLQVSRQLDTSMSTVFKPFSLSQQRRQSYAAMQSQADALPAVAQQLTVLADRLAKMGDDLAATLTRQQEQFHAAAQSQYTELANSVGVSLKQSLADSGRIAGENIAPVISTFVNDIRHDLKRSQEHMQCTAENHLQNLGERYANTSEDFKQAWQQAVSTQQAGSESLLAIMDQRFAKLAEQFENSSQSLLKSFNTVSEDWVARQQSAEQERLANWSAVFDQSADLLRSNAETLSENARAGSQELMAEFTKLLSSSEELVAARTQGESDWLASYQQRMSDMTATIKGELQSLQMLETQRGEAAVNRLDELQAAVAEHLASLANALEEPMGRLIESASETPRIAAEIMTKLRAEMNENIERDNSLLDERRVLMEQLNGLSESLQSSAAGQREAVETILSNSSGLLADISQRFGENVEKESSKLSDIVAHFEGSSAELASLGDAFASAVTQFSEANGGLIDTLLKVEAGLQGSGERSDEQMAYYVAQAREIIDHNMLAHQEIINQLQSLSSGAATSREEAQA</sequence>
<name>A0A2S4HJ21_9GAMM</name>
<dbReference type="EMBL" id="PQGG01000009">
    <property type="protein sequence ID" value="POP53987.1"/>
    <property type="molecule type" value="Genomic_DNA"/>
</dbReference>
<dbReference type="OrthoDB" id="6053769at2"/>
<gene>
    <name evidence="3" type="ORF">C0068_03875</name>
</gene>
<protein>
    <recommendedName>
        <fullName evidence="2">DUF802 domain-containing protein</fullName>
    </recommendedName>
</protein>
<dbReference type="InterPro" id="IPR008520">
    <property type="entry name" value="DUF802"/>
</dbReference>
<evidence type="ECO:0000256" key="1">
    <source>
        <dbReference type="SAM" id="Phobius"/>
    </source>
</evidence>
<keyword evidence="1" id="KW-0472">Membrane</keyword>
<reference evidence="3" key="1">
    <citation type="submission" date="2018-01" db="EMBL/GenBank/DDBJ databases">
        <authorList>
            <person name="Yu X.-D."/>
        </authorList>
    </citation>
    <scope>NUCLEOTIDE SEQUENCE</scope>
    <source>
        <strain evidence="3">ZX-21</strain>
    </source>
</reference>
<evidence type="ECO:0000313" key="3">
    <source>
        <dbReference type="EMBL" id="POP53987.1"/>
    </source>
</evidence>
<organism evidence="3 4">
    <name type="scientific">Zhongshania marina</name>
    <dbReference type="NCBI Taxonomy" id="2304603"/>
    <lineage>
        <taxon>Bacteria</taxon>
        <taxon>Pseudomonadati</taxon>
        <taxon>Pseudomonadota</taxon>
        <taxon>Gammaproteobacteria</taxon>
        <taxon>Cellvibrionales</taxon>
        <taxon>Spongiibacteraceae</taxon>
        <taxon>Zhongshania</taxon>
    </lineage>
</organism>
<feature type="domain" description="DUF802" evidence="2">
    <location>
        <begin position="321"/>
        <end position="372"/>
    </location>
</feature>
<proteinExistence type="predicted"/>
<evidence type="ECO:0000259" key="2">
    <source>
        <dbReference type="Pfam" id="PF05650"/>
    </source>
</evidence>